<dbReference type="Gene3D" id="3.30.565.10">
    <property type="entry name" value="Histidine kinase-like ATPase, C-terminal domain"/>
    <property type="match status" value="1"/>
</dbReference>
<dbReference type="InterPro" id="IPR011712">
    <property type="entry name" value="Sig_transdc_His_kin_sub3_dim/P"/>
</dbReference>
<feature type="domain" description="Signal transduction histidine kinase subgroup 3 dimerisation and phosphoacceptor" evidence="11">
    <location>
        <begin position="239"/>
        <end position="295"/>
    </location>
</feature>
<dbReference type="GO" id="GO:0016301">
    <property type="term" value="F:kinase activity"/>
    <property type="evidence" value="ECO:0007669"/>
    <property type="project" value="UniProtKB-KW"/>
</dbReference>
<evidence type="ECO:0000259" key="11">
    <source>
        <dbReference type="Pfam" id="PF07730"/>
    </source>
</evidence>
<evidence type="ECO:0000256" key="3">
    <source>
        <dbReference type="ARBA" id="ARBA00022553"/>
    </source>
</evidence>
<evidence type="ECO:0000256" key="4">
    <source>
        <dbReference type="ARBA" id="ARBA00022679"/>
    </source>
</evidence>
<dbReference type="RefSeq" id="WP_376809064.1">
    <property type="nucleotide sequence ID" value="NZ_JBHTAC010000036.1"/>
</dbReference>
<protein>
    <recommendedName>
        <fullName evidence="2">histidine kinase</fullName>
        <ecNumber evidence="2">2.7.13.3</ecNumber>
    </recommendedName>
</protein>
<keyword evidence="4" id="KW-0808">Transferase</keyword>
<evidence type="ECO:0000313" key="13">
    <source>
        <dbReference type="Proteomes" id="UP001596392"/>
    </source>
</evidence>
<evidence type="ECO:0000256" key="2">
    <source>
        <dbReference type="ARBA" id="ARBA00012438"/>
    </source>
</evidence>
<dbReference type="Proteomes" id="UP001596392">
    <property type="component" value="Unassembled WGS sequence"/>
</dbReference>
<dbReference type="InterPro" id="IPR050482">
    <property type="entry name" value="Sensor_HK_TwoCompSys"/>
</dbReference>
<feature type="transmembrane region" description="Helical" evidence="9">
    <location>
        <begin position="116"/>
        <end position="138"/>
    </location>
</feature>
<dbReference type="Pfam" id="PF02518">
    <property type="entry name" value="HATPase_c"/>
    <property type="match status" value="1"/>
</dbReference>
<keyword evidence="9" id="KW-1133">Transmembrane helix</keyword>
<keyword evidence="9" id="KW-0812">Transmembrane</keyword>
<comment type="caution">
    <text evidence="12">The sequence shown here is derived from an EMBL/GenBank/DDBJ whole genome shotgun (WGS) entry which is preliminary data.</text>
</comment>
<evidence type="ECO:0000256" key="5">
    <source>
        <dbReference type="ARBA" id="ARBA00022741"/>
    </source>
</evidence>
<evidence type="ECO:0000313" key="12">
    <source>
        <dbReference type="EMBL" id="MFC7246210.1"/>
    </source>
</evidence>
<evidence type="ECO:0000256" key="6">
    <source>
        <dbReference type="ARBA" id="ARBA00022777"/>
    </source>
</evidence>
<keyword evidence="3" id="KW-0597">Phosphoprotein</keyword>
<organism evidence="12 13">
    <name type="scientific">Catellatospora aurea</name>
    <dbReference type="NCBI Taxonomy" id="1337874"/>
    <lineage>
        <taxon>Bacteria</taxon>
        <taxon>Bacillati</taxon>
        <taxon>Actinomycetota</taxon>
        <taxon>Actinomycetes</taxon>
        <taxon>Micromonosporales</taxon>
        <taxon>Micromonosporaceae</taxon>
        <taxon>Catellatospora</taxon>
    </lineage>
</organism>
<dbReference type="EMBL" id="JBHTAC010000036">
    <property type="protein sequence ID" value="MFC7246210.1"/>
    <property type="molecule type" value="Genomic_DNA"/>
</dbReference>
<evidence type="ECO:0000256" key="7">
    <source>
        <dbReference type="ARBA" id="ARBA00022840"/>
    </source>
</evidence>
<evidence type="ECO:0000256" key="8">
    <source>
        <dbReference type="ARBA" id="ARBA00023012"/>
    </source>
</evidence>
<dbReference type="PANTHER" id="PTHR24421">
    <property type="entry name" value="NITRATE/NITRITE SENSOR PROTEIN NARX-RELATED"/>
    <property type="match status" value="1"/>
</dbReference>
<name>A0ABW2H1V7_9ACTN</name>
<dbReference type="PANTHER" id="PTHR24421:SF10">
    <property type="entry name" value="NITRATE_NITRITE SENSOR PROTEIN NARQ"/>
    <property type="match status" value="1"/>
</dbReference>
<evidence type="ECO:0000259" key="10">
    <source>
        <dbReference type="Pfam" id="PF02518"/>
    </source>
</evidence>
<feature type="transmembrane region" description="Helical" evidence="9">
    <location>
        <begin position="144"/>
        <end position="164"/>
    </location>
</feature>
<dbReference type="SUPFAM" id="SSF55874">
    <property type="entry name" value="ATPase domain of HSP90 chaperone/DNA topoisomerase II/histidine kinase"/>
    <property type="match status" value="1"/>
</dbReference>
<dbReference type="Pfam" id="PF07730">
    <property type="entry name" value="HisKA_3"/>
    <property type="match status" value="1"/>
</dbReference>
<reference evidence="13" key="1">
    <citation type="journal article" date="2019" name="Int. J. Syst. Evol. Microbiol.">
        <title>The Global Catalogue of Microorganisms (GCM) 10K type strain sequencing project: providing services to taxonomists for standard genome sequencing and annotation.</title>
        <authorList>
            <consortium name="The Broad Institute Genomics Platform"/>
            <consortium name="The Broad Institute Genome Sequencing Center for Infectious Disease"/>
            <person name="Wu L."/>
            <person name="Ma J."/>
        </authorList>
    </citation>
    <scope>NUCLEOTIDE SEQUENCE [LARGE SCALE GENOMIC DNA]</scope>
    <source>
        <strain evidence="13">CGMCC 1.9106</strain>
    </source>
</reference>
<comment type="catalytic activity">
    <reaction evidence="1">
        <text>ATP + protein L-histidine = ADP + protein N-phospho-L-histidine.</text>
        <dbReference type="EC" id="2.7.13.3"/>
    </reaction>
</comment>
<feature type="transmembrane region" description="Helical" evidence="9">
    <location>
        <begin position="206"/>
        <end position="224"/>
    </location>
</feature>
<proteinExistence type="predicted"/>
<dbReference type="EC" id="2.7.13.3" evidence="2"/>
<evidence type="ECO:0000256" key="1">
    <source>
        <dbReference type="ARBA" id="ARBA00000085"/>
    </source>
</evidence>
<gene>
    <name evidence="12" type="ORF">ACFQO7_27360</name>
</gene>
<feature type="transmembrane region" description="Helical" evidence="9">
    <location>
        <begin position="176"/>
        <end position="200"/>
    </location>
</feature>
<keyword evidence="9" id="KW-0472">Membrane</keyword>
<feature type="domain" description="Histidine kinase/HSP90-like ATPase" evidence="10">
    <location>
        <begin position="336"/>
        <end position="418"/>
    </location>
</feature>
<keyword evidence="7" id="KW-0067">ATP-binding</keyword>
<dbReference type="CDD" id="cd16917">
    <property type="entry name" value="HATPase_UhpB-NarQ-NarX-like"/>
    <property type="match status" value="1"/>
</dbReference>
<evidence type="ECO:0000256" key="9">
    <source>
        <dbReference type="SAM" id="Phobius"/>
    </source>
</evidence>
<keyword evidence="5" id="KW-0547">Nucleotide-binding</keyword>
<keyword evidence="8" id="KW-0902">Two-component regulatory system</keyword>
<accession>A0ABW2H1V7</accession>
<keyword evidence="13" id="KW-1185">Reference proteome</keyword>
<keyword evidence="6 12" id="KW-0418">Kinase</keyword>
<dbReference type="Gene3D" id="1.20.5.1930">
    <property type="match status" value="1"/>
</dbReference>
<dbReference type="InterPro" id="IPR003594">
    <property type="entry name" value="HATPase_dom"/>
</dbReference>
<sequence>MGDLLRWPVRATTVALVCGPLLAAYWTTPWELACLAAAGLLHTEVGLWLWRERPAARMGPLLVVSGLVWLLDAWGRSALPALCAGGLMLSVLHDPMHLHAGLVVTSGRLRGRWDRAVAAAGYAYWPVLAAAALAAGQLSLPNLLHLRALTYPLVGVFLAAVFLVRHRRAGRDDRHAYAPFWAALTANGLCTAALSTLTYGPGHWPTVLYALGASLIPAGAALSAHRAERRRLLQARDHERRRVERDVHDGVQQRLLAAAMMLRQDDPALVARGAAEVDNAIADLRDLVRGMNPAALVCHGLSGAVAAIAERAGIPVAVDDRVGHVTLPEPVATTAYFVTMEAVANSAKHARAGRVTVTLATEGDRVAVTVHDDGIGGAQPVPGGGLHGLRERVESCGGTFRVSSVRGRGTAVRAVLPLVAV</sequence>
<dbReference type="InterPro" id="IPR036890">
    <property type="entry name" value="HATPase_C_sf"/>
</dbReference>